<feature type="transmembrane region" description="Helical" evidence="12">
    <location>
        <begin position="252"/>
        <end position="270"/>
    </location>
</feature>
<dbReference type="KEGG" id="huw:FPZ11_02235"/>
<evidence type="ECO:0000256" key="2">
    <source>
        <dbReference type="ARBA" id="ARBA00022475"/>
    </source>
</evidence>
<dbReference type="GO" id="GO:0046872">
    <property type="term" value="F:metal ion binding"/>
    <property type="evidence" value="ECO:0007669"/>
    <property type="project" value="UniProtKB-KW"/>
</dbReference>
<evidence type="ECO:0000256" key="6">
    <source>
        <dbReference type="ARBA" id="ARBA00023002"/>
    </source>
</evidence>
<feature type="transmembrane region" description="Helical" evidence="12">
    <location>
        <begin position="175"/>
        <end position="194"/>
    </location>
</feature>
<evidence type="ECO:0000313" key="14">
    <source>
        <dbReference type="Proteomes" id="UP000320216"/>
    </source>
</evidence>
<feature type="transmembrane region" description="Helical" evidence="12">
    <location>
        <begin position="214"/>
        <end position="240"/>
    </location>
</feature>
<protein>
    <recommendedName>
        <fullName evidence="15">Cytochrome c oxidase assembly protein subunit 15</fullName>
    </recommendedName>
</protein>
<proteinExistence type="predicted"/>
<evidence type="ECO:0000256" key="5">
    <source>
        <dbReference type="ARBA" id="ARBA00022989"/>
    </source>
</evidence>
<feature type="transmembrane region" description="Helical" evidence="12">
    <location>
        <begin position="133"/>
        <end position="154"/>
    </location>
</feature>
<feature type="transmembrane region" description="Helical" evidence="12">
    <location>
        <begin position="276"/>
        <end position="297"/>
    </location>
</feature>
<feature type="transmembrane region" description="Helical" evidence="12">
    <location>
        <begin position="78"/>
        <end position="96"/>
    </location>
</feature>
<keyword evidence="5 12" id="KW-1133">Transmembrane helix</keyword>
<evidence type="ECO:0000256" key="3">
    <source>
        <dbReference type="ARBA" id="ARBA00022692"/>
    </source>
</evidence>
<keyword evidence="7" id="KW-0408">Iron</keyword>
<dbReference type="PANTHER" id="PTHR35457:SF1">
    <property type="entry name" value="HEME A SYNTHASE"/>
    <property type="match status" value="1"/>
</dbReference>
<sequence>MQTPLGWLADRYTLSPRSLRWAATASLVVSILIVVGGGIVRVTGSGLGCPTWPTCDTTSLAPTPAMGIHAVIEFSNRMLTVLLSITVAWTIIAARLQKPRVRSITRLAWSQFWLVVANAIAGGISVWTGLNPYVVAFHFLMAMGLLTTTTLTWHRVHEKPVSADAVRAITAPAKALSWVLVTLTAVLIAVGTLVSGSGPHSGDSADVPRMAFDWIDITIVHGVLGTVTLLVAIVLAVVLWRSRARTPLLRTVTYVAAVVVQAVVGLVQALTALPDALVVIHLLLAAMVWVGALRVLLDVNPGMLPGVHLAAARAEESVAAPETQTAA</sequence>
<evidence type="ECO:0000313" key="13">
    <source>
        <dbReference type="EMBL" id="QDZ16632.1"/>
    </source>
</evidence>
<evidence type="ECO:0000256" key="7">
    <source>
        <dbReference type="ARBA" id="ARBA00023004"/>
    </source>
</evidence>
<dbReference type="OrthoDB" id="5241540at2"/>
<evidence type="ECO:0000256" key="9">
    <source>
        <dbReference type="ARBA" id="ARBA00023136"/>
    </source>
</evidence>
<reference evidence="13 14" key="1">
    <citation type="submission" date="2019-07" db="EMBL/GenBank/DDBJ databases">
        <title>Full genome sequence of Humibacter sp. WJ7-1.</title>
        <authorList>
            <person name="Im W.-T."/>
        </authorList>
    </citation>
    <scope>NUCLEOTIDE SEQUENCE [LARGE SCALE GENOMIC DNA]</scope>
    <source>
        <strain evidence="13 14">WJ7-1</strain>
    </source>
</reference>
<evidence type="ECO:0000256" key="1">
    <source>
        <dbReference type="ARBA" id="ARBA00004141"/>
    </source>
</evidence>
<dbReference type="Pfam" id="PF02628">
    <property type="entry name" value="COX15-CtaA"/>
    <property type="match status" value="1"/>
</dbReference>
<keyword evidence="6" id="KW-0560">Oxidoreductase</keyword>
<keyword evidence="9 12" id="KW-0472">Membrane</keyword>
<evidence type="ECO:0008006" key="15">
    <source>
        <dbReference type="Google" id="ProtNLM"/>
    </source>
</evidence>
<comment type="pathway">
    <text evidence="11">Porphyrin-containing compound metabolism.</text>
</comment>
<keyword evidence="4" id="KW-0479">Metal-binding</keyword>
<dbReference type="GO" id="GO:0016491">
    <property type="term" value="F:oxidoreductase activity"/>
    <property type="evidence" value="ECO:0007669"/>
    <property type="project" value="UniProtKB-KW"/>
</dbReference>
<evidence type="ECO:0000256" key="11">
    <source>
        <dbReference type="ARBA" id="ARBA00023444"/>
    </source>
</evidence>
<dbReference type="GO" id="GO:0016020">
    <property type="term" value="C:membrane"/>
    <property type="evidence" value="ECO:0007669"/>
    <property type="project" value="UniProtKB-SubCell"/>
</dbReference>
<keyword evidence="14" id="KW-1185">Reference proteome</keyword>
<dbReference type="InterPro" id="IPR050450">
    <property type="entry name" value="COX15/CtaA_HemeA_synthase"/>
</dbReference>
<dbReference type="GO" id="GO:0006784">
    <property type="term" value="P:heme A biosynthetic process"/>
    <property type="evidence" value="ECO:0007669"/>
    <property type="project" value="InterPro"/>
</dbReference>
<dbReference type="Proteomes" id="UP000320216">
    <property type="component" value="Chromosome"/>
</dbReference>
<dbReference type="InterPro" id="IPR003780">
    <property type="entry name" value="COX15/CtaA_fam"/>
</dbReference>
<evidence type="ECO:0000256" key="4">
    <source>
        <dbReference type="ARBA" id="ARBA00022723"/>
    </source>
</evidence>
<gene>
    <name evidence="13" type="ORF">FPZ11_02235</name>
</gene>
<evidence type="ECO:0000256" key="12">
    <source>
        <dbReference type="SAM" id="Phobius"/>
    </source>
</evidence>
<accession>A0A5B8MAF0</accession>
<feature type="transmembrane region" description="Helical" evidence="12">
    <location>
        <begin position="108"/>
        <end position="127"/>
    </location>
</feature>
<dbReference type="EMBL" id="CP042305">
    <property type="protein sequence ID" value="QDZ16632.1"/>
    <property type="molecule type" value="Genomic_DNA"/>
</dbReference>
<dbReference type="PANTHER" id="PTHR35457">
    <property type="entry name" value="HEME A SYNTHASE"/>
    <property type="match status" value="1"/>
</dbReference>
<keyword evidence="8" id="KW-0350">Heme biosynthesis</keyword>
<evidence type="ECO:0000256" key="10">
    <source>
        <dbReference type="ARBA" id="ARBA00023157"/>
    </source>
</evidence>
<keyword evidence="2" id="KW-1003">Cell membrane</keyword>
<name>A0A5B8MAF0_9MICO</name>
<dbReference type="AlphaFoldDB" id="A0A5B8MAF0"/>
<feature type="transmembrane region" description="Helical" evidence="12">
    <location>
        <begin position="21"/>
        <end position="40"/>
    </location>
</feature>
<keyword evidence="10" id="KW-1015">Disulfide bond</keyword>
<evidence type="ECO:0000256" key="8">
    <source>
        <dbReference type="ARBA" id="ARBA00023133"/>
    </source>
</evidence>
<organism evidence="13 14">
    <name type="scientific">Humibacter ginsenosidimutans</name>
    <dbReference type="NCBI Taxonomy" id="2599293"/>
    <lineage>
        <taxon>Bacteria</taxon>
        <taxon>Bacillati</taxon>
        <taxon>Actinomycetota</taxon>
        <taxon>Actinomycetes</taxon>
        <taxon>Micrococcales</taxon>
        <taxon>Microbacteriaceae</taxon>
        <taxon>Humibacter</taxon>
    </lineage>
</organism>
<comment type="subcellular location">
    <subcellularLocation>
        <location evidence="1">Membrane</location>
        <topology evidence="1">Multi-pass membrane protein</topology>
    </subcellularLocation>
</comment>
<keyword evidence="3 12" id="KW-0812">Transmembrane</keyword>